<dbReference type="Pfam" id="PF00069">
    <property type="entry name" value="Pkinase"/>
    <property type="match status" value="1"/>
</dbReference>
<comment type="caution">
    <text evidence="24">The sequence shown here is derived from an EMBL/GenBank/DDBJ whole genome shotgun (WGS) entry which is preliminary data.</text>
</comment>
<keyword evidence="8" id="KW-0808">Transferase</keyword>
<dbReference type="GO" id="GO:0004674">
    <property type="term" value="F:protein serine/threonine kinase activity"/>
    <property type="evidence" value="ECO:0007669"/>
    <property type="project" value="UniProtKB-KW"/>
</dbReference>
<reference evidence="24 25" key="1">
    <citation type="submission" date="2024-02" db="EMBL/GenBank/DDBJ databases">
        <authorList>
            <person name="Vignale AGUSTIN F."/>
            <person name="Sosa J E."/>
            <person name="Modenutti C."/>
        </authorList>
    </citation>
    <scope>NUCLEOTIDE SEQUENCE [LARGE SCALE GENOMIC DNA]</scope>
</reference>
<dbReference type="GO" id="GO:0005524">
    <property type="term" value="F:ATP binding"/>
    <property type="evidence" value="ECO:0007669"/>
    <property type="project" value="UniProtKB-UniRule"/>
</dbReference>
<keyword evidence="9 22" id="KW-0812">Transmembrane</keyword>
<dbReference type="InterPro" id="IPR051716">
    <property type="entry name" value="Plant_RL_S/T_kinase"/>
</dbReference>
<evidence type="ECO:0000256" key="14">
    <source>
        <dbReference type="ARBA" id="ARBA00022840"/>
    </source>
</evidence>
<dbReference type="Gene3D" id="3.80.10.10">
    <property type="entry name" value="Ribonuclease Inhibitor"/>
    <property type="match status" value="2"/>
</dbReference>
<organism evidence="24 25">
    <name type="scientific">Ilex paraguariensis</name>
    <name type="common">yerba mate</name>
    <dbReference type="NCBI Taxonomy" id="185542"/>
    <lineage>
        <taxon>Eukaryota</taxon>
        <taxon>Viridiplantae</taxon>
        <taxon>Streptophyta</taxon>
        <taxon>Embryophyta</taxon>
        <taxon>Tracheophyta</taxon>
        <taxon>Spermatophyta</taxon>
        <taxon>Magnoliopsida</taxon>
        <taxon>eudicotyledons</taxon>
        <taxon>Gunneridae</taxon>
        <taxon>Pentapetalae</taxon>
        <taxon>asterids</taxon>
        <taxon>campanulids</taxon>
        <taxon>Aquifoliales</taxon>
        <taxon>Aquifoliaceae</taxon>
        <taxon>Ilex</taxon>
    </lineage>
</organism>
<dbReference type="SUPFAM" id="SSF52058">
    <property type="entry name" value="L domain-like"/>
    <property type="match status" value="1"/>
</dbReference>
<feature type="transmembrane region" description="Helical" evidence="22">
    <location>
        <begin position="424"/>
        <end position="446"/>
    </location>
</feature>
<dbReference type="FunFam" id="3.80.10.10:FF:000041">
    <property type="entry name" value="LRR receptor-like serine/threonine-protein kinase ERECTA"/>
    <property type="match status" value="1"/>
</dbReference>
<dbReference type="GO" id="GO:0051707">
    <property type="term" value="P:response to other organism"/>
    <property type="evidence" value="ECO:0007669"/>
    <property type="project" value="UniProtKB-ARBA"/>
</dbReference>
<evidence type="ECO:0000259" key="23">
    <source>
        <dbReference type="PROSITE" id="PS50011"/>
    </source>
</evidence>
<evidence type="ECO:0000256" key="1">
    <source>
        <dbReference type="ARBA" id="ARBA00004236"/>
    </source>
</evidence>
<evidence type="ECO:0000313" key="24">
    <source>
        <dbReference type="EMBL" id="CAK9186121.1"/>
    </source>
</evidence>
<dbReference type="SMART" id="SM00220">
    <property type="entry name" value="S_TKc"/>
    <property type="match status" value="1"/>
</dbReference>
<evidence type="ECO:0000256" key="16">
    <source>
        <dbReference type="ARBA" id="ARBA00023136"/>
    </source>
</evidence>
<dbReference type="Proteomes" id="UP001642360">
    <property type="component" value="Unassembled WGS sequence"/>
</dbReference>
<evidence type="ECO:0000256" key="18">
    <source>
        <dbReference type="ARBA" id="ARBA00023180"/>
    </source>
</evidence>
<keyword evidence="14 21" id="KW-0067">ATP-binding</keyword>
<dbReference type="EMBL" id="CAUOFW020009501">
    <property type="protein sequence ID" value="CAK9186121.1"/>
    <property type="molecule type" value="Genomic_DNA"/>
</dbReference>
<dbReference type="Gene3D" id="1.10.510.10">
    <property type="entry name" value="Transferase(Phosphotransferase) domain 1"/>
    <property type="match status" value="1"/>
</dbReference>
<dbReference type="PANTHER" id="PTHR48053">
    <property type="entry name" value="LEUCINE RICH REPEAT FAMILY PROTEIN, EXPRESSED"/>
    <property type="match status" value="1"/>
</dbReference>
<keyword evidence="13" id="KW-0418">Kinase</keyword>
<evidence type="ECO:0000256" key="20">
    <source>
        <dbReference type="ARBA" id="ARBA00048679"/>
    </source>
</evidence>
<evidence type="ECO:0000256" key="2">
    <source>
        <dbReference type="ARBA" id="ARBA00004479"/>
    </source>
</evidence>
<evidence type="ECO:0000256" key="4">
    <source>
        <dbReference type="ARBA" id="ARBA00022475"/>
    </source>
</evidence>
<dbReference type="InterPro" id="IPR001611">
    <property type="entry name" value="Leu-rich_rpt"/>
</dbReference>
<evidence type="ECO:0000256" key="5">
    <source>
        <dbReference type="ARBA" id="ARBA00022527"/>
    </source>
</evidence>
<name>A0ABC8UYE6_9AQUA</name>
<dbReference type="Pfam" id="PF00560">
    <property type="entry name" value="LRR_1"/>
    <property type="match status" value="4"/>
</dbReference>
<evidence type="ECO:0000256" key="7">
    <source>
        <dbReference type="ARBA" id="ARBA00022614"/>
    </source>
</evidence>
<keyword evidence="17" id="KW-0675">Receptor</keyword>
<evidence type="ECO:0000256" key="10">
    <source>
        <dbReference type="ARBA" id="ARBA00022729"/>
    </source>
</evidence>
<dbReference type="SUPFAM" id="SSF56112">
    <property type="entry name" value="Protein kinase-like (PK-like)"/>
    <property type="match status" value="1"/>
</dbReference>
<keyword evidence="15 22" id="KW-1133">Transmembrane helix</keyword>
<sequence>MNYLLIDSLFAGTVALTWVAAVSITLLMATSTVSSSSSTTEGETLFNIGWWRDTGKTNHCDWYGVVCNAQGLVIKIDSFHGSFNVTREGNVLRDLKSLNLSSFPHLEYLDLANTNLRGSLPTQIGSLTKLTHLYLPCNDLTGELPLSLANLTQLVELDLSYNHISGPIPSSVGHLTNLAYLRLSSNQINGFIPLELCHLQSLVHMDLESNNLFGPMPSCLGNLTNLFNLDLRYNNLSGQIPLSVANLTKLNSLYLGSNHIYGSIPPNIDWLKKLRYLRVVDLHHNYFSGPIPSFIGNLSSLETIDLSTNRIYGSIPLALGNLPNLTYLDLSQNLLNGSIPNDLYKCYHLRYLSASSNYLSGSIPAKLARSLSGLSYLNLSHTNLYGTIDFPCCSCSLDLSNTGVVSNSTCKLINKKPSSHFLEIFLPIASLLPLVLVFVSLGFVYFGRKMPKKNPSESRTMKNGDMCSIWNYDGTIAYEDIIKATNDFDIEYCIGTGGYGSVYKAQLPNGHLFALKKLHHREAEEPAFDESFRNEVQVLTNLRHRNIVKLYGFCLHNHCMFLVYEYMEKGSLFCALRYDDEAIELSWAARVNIIKGIAHALSYMHHDCMTPIVHRDISSNNILLNSKLEAFVSDFGTARLLNPHSSNQTVVAGTVGYIAPGKLLLFYKR</sequence>
<comment type="catalytic activity">
    <reaction evidence="19">
        <text>L-threonyl-[protein] + ATP = O-phospho-L-threonyl-[protein] + ADP + H(+)</text>
        <dbReference type="Rhea" id="RHEA:46608"/>
        <dbReference type="Rhea" id="RHEA-COMP:11060"/>
        <dbReference type="Rhea" id="RHEA-COMP:11605"/>
        <dbReference type="ChEBI" id="CHEBI:15378"/>
        <dbReference type="ChEBI" id="CHEBI:30013"/>
        <dbReference type="ChEBI" id="CHEBI:30616"/>
        <dbReference type="ChEBI" id="CHEBI:61977"/>
        <dbReference type="ChEBI" id="CHEBI:456216"/>
        <dbReference type="EC" id="2.7.11.1"/>
    </reaction>
</comment>
<evidence type="ECO:0000256" key="17">
    <source>
        <dbReference type="ARBA" id="ARBA00023170"/>
    </source>
</evidence>
<dbReference type="GO" id="GO:0005886">
    <property type="term" value="C:plasma membrane"/>
    <property type="evidence" value="ECO:0007669"/>
    <property type="project" value="UniProtKB-SubCell"/>
</dbReference>
<dbReference type="GO" id="GO:0006952">
    <property type="term" value="P:defense response"/>
    <property type="evidence" value="ECO:0007669"/>
    <property type="project" value="UniProtKB-ARBA"/>
</dbReference>
<keyword evidence="25" id="KW-1185">Reference proteome</keyword>
<dbReference type="PANTHER" id="PTHR48053:SF126">
    <property type="entry name" value="MDIS1-INTERACTING RECEPTOR LIKE KINASE 2-LIKE ISOFORM X1"/>
    <property type="match status" value="1"/>
</dbReference>
<keyword evidence="16 22" id="KW-0472">Membrane</keyword>
<dbReference type="PROSITE" id="PS50011">
    <property type="entry name" value="PROTEIN_KINASE_DOM"/>
    <property type="match status" value="1"/>
</dbReference>
<keyword evidence="12 21" id="KW-0547">Nucleotide-binding</keyword>
<evidence type="ECO:0000256" key="9">
    <source>
        <dbReference type="ARBA" id="ARBA00022692"/>
    </source>
</evidence>
<dbReference type="Gene3D" id="3.30.200.20">
    <property type="entry name" value="Phosphorylase Kinase, domain 1"/>
    <property type="match status" value="1"/>
</dbReference>
<evidence type="ECO:0000256" key="22">
    <source>
        <dbReference type="SAM" id="Phobius"/>
    </source>
</evidence>
<dbReference type="FunFam" id="3.80.10.10:FF:000400">
    <property type="entry name" value="Nuclear pore complex protein NUP107"/>
    <property type="match status" value="1"/>
</dbReference>
<dbReference type="Pfam" id="PF23598">
    <property type="entry name" value="LRR_14"/>
    <property type="match status" value="1"/>
</dbReference>
<dbReference type="FunFam" id="3.80.10.10:FF:000383">
    <property type="entry name" value="Leucine-rich repeat receptor protein kinase EMS1"/>
    <property type="match status" value="1"/>
</dbReference>
<keyword evidence="5" id="KW-0723">Serine/threonine-protein kinase</keyword>
<keyword evidence="6" id="KW-0597">Phosphoprotein</keyword>
<dbReference type="SMART" id="SM00365">
    <property type="entry name" value="LRR_SD22"/>
    <property type="match status" value="6"/>
</dbReference>
<keyword evidence="11" id="KW-0677">Repeat</keyword>
<feature type="domain" description="Protein kinase" evidence="23">
    <location>
        <begin position="488"/>
        <end position="669"/>
    </location>
</feature>
<dbReference type="PROSITE" id="PS00107">
    <property type="entry name" value="PROTEIN_KINASE_ATP"/>
    <property type="match status" value="1"/>
</dbReference>
<evidence type="ECO:0000256" key="21">
    <source>
        <dbReference type="PROSITE-ProRule" id="PRU10141"/>
    </source>
</evidence>
<dbReference type="InterPro" id="IPR055414">
    <property type="entry name" value="LRR_R13L4/SHOC2-like"/>
</dbReference>
<dbReference type="InterPro" id="IPR003591">
    <property type="entry name" value="Leu-rich_rpt_typical-subtyp"/>
</dbReference>
<gene>
    <name evidence="24" type="ORF">ILEXP_LOCUS56598</name>
</gene>
<dbReference type="EC" id="2.7.11.1" evidence="3"/>
<evidence type="ECO:0000256" key="11">
    <source>
        <dbReference type="ARBA" id="ARBA00022737"/>
    </source>
</evidence>
<keyword evidence="10" id="KW-0732">Signal</keyword>
<evidence type="ECO:0000256" key="19">
    <source>
        <dbReference type="ARBA" id="ARBA00047899"/>
    </source>
</evidence>
<evidence type="ECO:0000256" key="3">
    <source>
        <dbReference type="ARBA" id="ARBA00012513"/>
    </source>
</evidence>
<dbReference type="InterPro" id="IPR008266">
    <property type="entry name" value="Tyr_kinase_AS"/>
</dbReference>
<comment type="subcellular location">
    <subcellularLocation>
        <location evidence="1">Cell membrane</location>
    </subcellularLocation>
    <subcellularLocation>
        <location evidence="2">Membrane</location>
        <topology evidence="2">Single-pass type I membrane protein</topology>
    </subcellularLocation>
</comment>
<evidence type="ECO:0000313" key="25">
    <source>
        <dbReference type="Proteomes" id="UP001642360"/>
    </source>
</evidence>
<dbReference type="InterPro" id="IPR032675">
    <property type="entry name" value="LRR_dom_sf"/>
</dbReference>
<keyword evidence="18" id="KW-0325">Glycoprotein</keyword>
<evidence type="ECO:0000256" key="12">
    <source>
        <dbReference type="ARBA" id="ARBA00022741"/>
    </source>
</evidence>
<keyword evidence="4" id="KW-1003">Cell membrane</keyword>
<comment type="catalytic activity">
    <reaction evidence="20">
        <text>L-seryl-[protein] + ATP = O-phospho-L-seryl-[protein] + ADP + H(+)</text>
        <dbReference type="Rhea" id="RHEA:17989"/>
        <dbReference type="Rhea" id="RHEA-COMP:9863"/>
        <dbReference type="Rhea" id="RHEA-COMP:11604"/>
        <dbReference type="ChEBI" id="CHEBI:15378"/>
        <dbReference type="ChEBI" id="CHEBI:29999"/>
        <dbReference type="ChEBI" id="CHEBI:30616"/>
        <dbReference type="ChEBI" id="CHEBI:83421"/>
        <dbReference type="ChEBI" id="CHEBI:456216"/>
        <dbReference type="EC" id="2.7.11.1"/>
    </reaction>
</comment>
<dbReference type="SMART" id="SM00369">
    <property type="entry name" value="LRR_TYP"/>
    <property type="match status" value="6"/>
</dbReference>
<dbReference type="FunFam" id="3.30.200.20:FF:000309">
    <property type="entry name" value="Leucine-rich repeat receptor protein kinase MSP1"/>
    <property type="match status" value="1"/>
</dbReference>
<evidence type="ECO:0000256" key="15">
    <source>
        <dbReference type="ARBA" id="ARBA00022989"/>
    </source>
</evidence>
<proteinExistence type="predicted"/>
<evidence type="ECO:0000256" key="13">
    <source>
        <dbReference type="ARBA" id="ARBA00022777"/>
    </source>
</evidence>
<dbReference type="InterPro" id="IPR017441">
    <property type="entry name" value="Protein_kinase_ATP_BS"/>
</dbReference>
<protein>
    <recommendedName>
        <fullName evidence="3">non-specific serine/threonine protein kinase</fullName>
        <ecNumber evidence="3">2.7.11.1</ecNumber>
    </recommendedName>
</protein>
<feature type="binding site" evidence="21">
    <location>
        <position position="516"/>
    </location>
    <ligand>
        <name>ATP</name>
        <dbReference type="ChEBI" id="CHEBI:30616"/>
    </ligand>
</feature>
<dbReference type="AlphaFoldDB" id="A0ABC8UYE6"/>
<dbReference type="InterPro" id="IPR011009">
    <property type="entry name" value="Kinase-like_dom_sf"/>
</dbReference>
<dbReference type="InterPro" id="IPR000719">
    <property type="entry name" value="Prot_kinase_dom"/>
</dbReference>
<keyword evidence="7" id="KW-0433">Leucine-rich repeat</keyword>
<dbReference type="PROSITE" id="PS00109">
    <property type="entry name" value="PROTEIN_KINASE_TYR"/>
    <property type="match status" value="1"/>
</dbReference>
<accession>A0ABC8UYE6</accession>
<evidence type="ECO:0000256" key="8">
    <source>
        <dbReference type="ARBA" id="ARBA00022679"/>
    </source>
</evidence>
<evidence type="ECO:0000256" key="6">
    <source>
        <dbReference type="ARBA" id="ARBA00022553"/>
    </source>
</evidence>